<feature type="transmembrane region" description="Helical" evidence="2">
    <location>
        <begin position="293"/>
        <end position="313"/>
    </location>
</feature>
<dbReference type="CDD" id="cd00198">
    <property type="entry name" value="vWFA"/>
    <property type="match status" value="1"/>
</dbReference>
<sequence>MSRLTGRGLRFWLMASAAFLLAAALFMPRLNIEYPSYDLLVVVDITGSMAVRDVTLAGKPASRLDQAKWLVRQMAARLPCRSRIGLGIFTERQPFLLIEPIELCDGFAPFDAAVAGLDRRMAWEGDSRIASGLMRSIAMAHGMPADLVFITDGQEAPPVRADRPPVFDGVKGEVRGLLLGVGGAALSPIPKYDADGHEIGFYAMEDVPQENREGPPPPGMEEREGYNPRNAPYGAAQPEGTEHLSSLKEDYLKDLAKLTGLAYARAGDPAMLMAAITANARSHMEVTAEDIRFIPAGMALLTLLLIYMMLPLFDRLSGHRRSRVSRQFTKG</sequence>
<keyword evidence="2" id="KW-1133">Transmembrane helix</keyword>
<gene>
    <name evidence="4" type="ORF">SAMN07250955_104279</name>
</gene>
<dbReference type="SMART" id="SM00327">
    <property type="entry name" value="VWA"/>
    <property type="match status" value="1"/>
</dbReference>
<evidence type="ECO:0000256" key="2">
    <source>
        <dbReference type="SAM" id="Phobius"/>
    </source>
</evidence>
<reference evidence="4 5" key="1">
    <citation type="submission" date="2017-06" db="EMBL/GenBank/DDBJ databases">
        <authorList>
            <person name="Kim H.J."/>
            <person name="Triplett B.A."/>
        </authorList>
    </citation>
    <scope>NUCLEOTIDE SEQUENCE [LARGE SCALE GENOMIC DNA]</scope>
    <source>
        <strain evidence="4 5">B29T1</strain>
    </source>
</reference>
<dbReference type="EMBL" id="FYEH01000004">
    <property type="protein sequence ID" value="SNB65501.1"/>
    <property type="molecule type" value="Genomic_DNA"/>
</dbReference>
<keyword evidence="2" id="KW-0472">Membrane</keyword>
<dbReference type="Pfam" id="PF13519">
    <property type="entry name" value="VWA_2"/>
    <property type="match status" value="1"/>
</dbReference>
<dbReference type="InterPro" id="IPR036465">
    <property type="entry name" value="vWFA_dom_sf"/>
</dbReference>
<evidence type="ECO:0000259" key="3">
    <source>
        <dbReference type="SMART" id="SM00327"/>
    </source>
</evidence>
<organism evidence="4 5">
    <name type="scientific">Arboricoccus pini</name>
    <dbReference type="NCBI Taxonomy" id="1963835"/>
    <lineage>
        <taxon>Bacteria</taxon>
        <taxon>Pseudomonadati</taxon>
        <taxon>Pseudomonadota</taxon>
        <taxon>Alphaproteobacteria</taxon>
        <taxon>Geminicoccales</taxon>
        <taxon>Geminicoccaceae</taxon>
        <taxon>Arboricoccus</taxon>
    </lineage>
</organism>
<dbReference type="AlphaFoldDB" id="A0A212R0Q8"/>
<evidence type="ECO:0000256" key="1">
    <source>
        <dbReference type="SAM" id="MobiDB-lite"/>
    </source>
</evidence>
<keyword evidence="2" id="KW-0812">Transmembrane</keyword>
<accession>A0A212R0Q8</accession>
<evidence type="ECO:0000313" key="5">
    <source>
        <dbReference type="Proteomes" id="UP000197065"/>
    </source>
</evidence>
<keyword evidence="5" id="KW-1185">Reference proteome</keyword>
<dbReference type="InterPro" id="IPR002035">
    <property type="entry name" value="VWF_A"/>
</dbReference>
<feature type="domain" description="VWFA" evidence="3">
    <location>
        <begin position="36"/>
        <end position="222"/>
    </location>
</feature>
<dbReference type="Gene3D" id="3.40.50.410">
    <property type="entry name" value="von Willebrand factor, type A domain"/>
    <property type="match status" value="1"/>
</dbReference>
<dbReference type="SUPFAM" id="SSF53300">
    <property type="entry name" value="vWA-like"/>
    <property type="match status" value="1"/>
</dbReference>
<proteinExistence type="predicted"/>
<evidence type="ECO:0000313" key="4">
    <source>
        <dbReference type="EMBL" id="SNB65501.1"/>
    </source>
</evidence>
<name>A0A212R0Q8_9PROT</name>
<feature type="region of interest" description="Disordered" evidence="1">
    <location>
        <begin position="208"/>
        <end position="242"/>
    </location>
</feature>
<dbReference type="Proteomes" id="UP000197065">
    <property type="component" value="Unassembled WGS sequence"/>
</dbReference>
<protein>
    <submittedName>
        <fullName evidence="4">MxaL protein</fullName>
    </submittedName>
</protein>